<evidence type="ECO:0000313" key="1">
    <source>
        <dbReference type="EMBL" id="EPI14525.1"/>
    </source>
</evidence>
<sequence length="48" mass="5658">MSFGVFSEFKSIDKDDFSTEISWTKKKPAIFYNKLVSLFILLQIIFSF</sequence>
<gene>
    <name evidence="1" type="ORF">D356_00677</name>
</gene>
<proteinExistence type="predicted"/>
<protein>
    <submittedName>
        <fullName evidence="1">Uncharacterized protein</fullName>
    </submittedName>
</protein>
<dbReference type="AlphaFoldDB" id="A0AB73ABL4"/>
<reference evidence="1 2" key="1">
    <citation type="submission" date="2013-06" db="EMBL/GenBank/DDBJ databases">
        <authorList>
            <person name="Weinstock G."/>
            <person name="Sodergren E."/>
            <person name="Lobos E.A."/>
            <person name="Fulton L."/>
            <person name="Fulton R."/>
            <person name="Courtney L."/>
            <person name="Fronick C."/>
            <person name="O'Laughlin M."/>
            <person name="Godfrey J."/>
            <person name="Wilson R.M."/>
            <person name="Miner T."/>
            <person name="Farmer C."/>
            <person name="Delehaunty K."/>
            <person name="Cordes M."/>
            <person name="Minx P."/>
            <person name="Tomlinson C."/>
            <person name="Chen J."/>
            <person name="Wollam A."/>
            <person name="Pepin K.H."/>
            <person name="Bhonagiri V."/>
            <person name="Zhang X."/>
            <person name="Warren W."/>
            <person name="Mitreva M."/>
            <person name="Mardis E.R."/>
            <person name="Wilson R.K."/>
        </authorList>
    </citation>
    <scope>NUCLEOTIDE SEQUENCE [LARGE SCALE GENOMIC DNA]</scope>
    <source>
        <strain evidence="1 2">SD2A-2</strain>
    </source>
</reference>
<organism evidence="1 2">
    <name type="scientific">Enterococcus faecium SD2A-2</name>
    <dbReference type="NCBI Taxonomy" id="1244154"/>
    <lineage>
        <taxon>Bacteria</taxon>
        <taxon>Bacillati</taxon>
        <taxon>Bacillota</taxon>
        <taxon>Bacilli</taxon>
        <taxon>Lactobacillales</taxon>
        <taxon>Enterococcaceae</taxon>
        <taxon>Enterococcus</taxon>
    </lineage>
</organism>
<dbReference type="Proteomes" id="UP000014622">
    <property type="component" value="Unassembled WGS sequence"/>
</dbReference>
<name>A0AB73ABL4_ENTFC</name>
<accession>A0AB73ABL4</accession>
<comment type="caution">
    <text evidence="1">The sequence shown here is derived from an EMBL/GenBank/DDBJ whole genome shotgun (WGS) entry which is preliminary data.</text>
</comment>
<evidence type="ECO:0000313" key="2">
    <source>
        <dbReference type="Proteomes" id="UP000014622"/>
    </source>
</evidence>
<dbReference type="EMBL" id="ATIT01000056">
    <property type="protein sequence ID" value="EPI14525.1"/>
    <property type="molecule type" value="Genomic_DNA"/>
</dbReference>